<gene>
    <name evidence="2" type="ORF">CC80DRAFT_267770</name>
</gene>
<keyword evidence="3" id="KW-1185">Reference proteome</keyword>
<organism evidence="2 3">
    <name type="scientific">Byssothecium circinans</name>
    <dbReference type="NCBI Taxonomy" id="147558"/>
    <lineage>
        <taxon>Eukaryota</taxon>
        <taxon>Fungi</taxon>
        <taxon>Dikarya</taxon>
        <taxon>Ascomycota</taxon>
        <taxon>Pezizomycotina</taxon>
        <taxon>Dothideomycetes</taxon>
        <taxon>Pleosporomycetidae</taxon>
        <taxon>Pleosporales</taxon>
        <taxon>Massarineae</taxon>
        <taxon>Massarinaceae</taxon>
        <taxon>Byssothecium</taxon>
    </lineage>
</organism>
<proteinExistence type="predicted"/>
<feature type="compositionally biased region" description="Polar residues" evidence="1">
    <location>
        <begin position="131"/>
        <end position="143"/>
    </location>
</feature>
<dbReference type="Proteomes" id="UP000800035">
    <property type="component" value="Unassembled WGS sequence"/>
</dbReference>
<feature type="region of interest" description="Disordered" evidence="1">
    <location>
        <begin position="124"/>
        <end position="177"/>
    </location>
</feature>
<evidence type="ECO:0000313" key="2">
    <source>
        <dbReference type="EMBL" id="KAF1960936.1"/>
    </source>
</evidence>
<dbReference type="AlphaFoldDB" id="A0A6A5UDE9"/>
<sequence>MYSNRVDYIYRIIPSQKKGRAPRYAPLISHYHLKYPLCFPPVRTRSAIHRPIHPPSAKEKQNQAIVVYAVRKQIGERKGRKREESARQEETYGNDQGDLIMWGEMLPDTCKKSVRTTGGEGKSAHWAWVSHQPSTKRTNQTVQRKAMSVGMRRESRKGIRCGPTHDPIHSGPSPNVYRSWTRPTPICARITSTLK</sequence>
<dbReference type="EMBL" id="ML976982">
    <property type="protein sequence ID" value="KAF1960936.1"/>
    <property type="molecule type" value="Genomic_DNA"/>
</dbReference>
<accession>A0A6A5UDE9</accession>
<protein>
    <submittedName>
        <fullName evidence="2">Uncharacterized protein</fullName>
    </submittedName>
</protein>
<evidence type="ECO:0000313" key="3">
    <source>
        <dbReference type="Proteomes" id="UP000800035"/>
    </source>
</evidence>
<reference evidence="2" key="1">
    <citation type="journal article" date="2020" name="Stud. Mycol.">
        <title>101 Dothideomycetes genomes: a test case for predicting lifestyles and emergence of pathogens.</title>
        <authorList>
            <person name="Haridas S."/>
            <person name="Albert R."/>
            <person name="Binder M."/>
            <person name="Bloem J."/>
            <person name="Labutti K."/>
            <person name="Salamov A."/>
            <person name="Andreopoulos B."/>
            <person name="Baker S."/>
            <person name="Barry K."/>
            <person name="Bills G."/>
            <person name="Bluhm B."/>
            <person name="Cannon C."/>
            <person name="Castanera R."/>
            <person name="Culley D."/>
            <person name="Daum C."/>
            <person name="Ezra D."/>
            <person name="Gonzalez J."/>
            <person name="Henrissat B."/>
            <person name="Kuo A."/>
            <person name="Liang C."/>
            <person name="Lipzen A."/>
            <person name="Lutzoni F."/>
            <person name="Magnuson J."/>
            <person name="Mondo S."/>
            <person name="Nolan M."/>
            <person name="Ohm R."/>
            <person name="Pangilinan J."/>
            <person name="Park H.-J."/>
            <person name="Ramirez L."/>
            <person name="Alfaro M."/>
            <person name="Sun H."/>
            <person name="Tritt A."/>
            <person name="Yoshinaga Y."/>
            <person name="Zwiers L.-H."/>
            <person name="Turgeon B."/>
            <person name="Goodwin S."/>
            <person name="Spatafora J."/>
            <person name="Crous P."/>
            <person name="Grigoriev I."/>
        </authorList>
    </citation>
    <scope>NUCLEOTIDE SEQUENCE</scope>
    <source>
        <strain evidence="2">CBS 675.92</strain>
    </source>
</reference>
<evidence type="ECO:0000256" key="1">
    <source>
        <dbReference type="SAM" id="MobiDB-lite"/>
    </source>
</evidence>
<name>A0A6A5UDE9_9PLEO</name>